<dbReference type="EC" id="4.1.1.4" evidence="1"/>
<evidence type="ECO:0000313" key="3">
    <source>
        <dbReference type="Proteomes" id="UP000031397"/>
    </source>
</evidence>
<dbReference type="AlphaFoldDB" id="A0A0C1M794"/>
<name>A0A0C1M794_9LACO</name>
<gene>
    <name evidence="2" type="ORF">LF543_00935</name>
    <name evidence="1" type="ORF">LfDm3_0183</name>
</gene>
<organism evidence="1 3">
    <name type="scientific">Fructilactobacillus fructivorans</name>
    <dbReference type="NCBI Taxonomy" id="1614"/>
    <lineage>
        <taxon>Bacteria</taxon>
        <taxon>Bacillati</taxon>
        <taxon>Bacillota</taxon>
        <taxon>Bacilli</taxon>
        <taxon>Lactobacillales</taxon>
        <taxon>Lactobacillaceae</taxon>
        <taxon>Fructilactobacillus</taxon>
    </lineage>
</organism>
<dbReference type="OrthoDB" id="1633687at2"/>
<dbReference type="Proteomes" id="UP000327194">
    <property type="component" value="Chromosome"/>
</dbReference>
<dbReference type="PATRIC" id="fig|1614.7.peg.173"/>
<dbReference type="Proteomes" id="UP000031397">
    <property type="component" value="Unassembled WGS sequence"/>
</dbReference>
<dbReference type="InterPro" id="IPR010451">
    <property type="entry name" value="Acetoacetate_decarboxylase"/>
</dbReference>
<dbReference type="GeneID" id="74912886"/>
<keyword evidence="3" id="KW-1185">Reference proteome</keyword>
<evidence type="ECO:0000313" key="4">
    <source>
        <dbReference type="Proteomes" id="UP000327194"/>
    </source>
</evidence>
<dbReference type="EMBL" id="CP045562">
    <property type="protein sequence ID" value="QFX92231.1"/>
    <property type="molecule type" value="Genomic_DNA"/>
</dbReference>
<keyword evidence="1" id="KW-0456">Lyase</keyword>
<dbReference type="KEGG" id="lfv:LF543_00935"/>
<evidence type="ECO:0000313" key="2">
    <source>
        <dbReference type="EMBL" id="QFX92231.1"/>
    </source>
</evidence>
<dbReference type="GO" id="GO:0047602">
    <property type="term" value="F:acetoacetate decarboxylase activity"/>
    <property type="evidence" value="ECO:0007669"/>
    <property type="project" value="UniProtKB-EC"/>
</dbReference>
<protein>
    <submittedName>
        <fullName evidence="1">Acetoacetate decarboxylase</fullName>
        <ecNumber evidence="1">4.1.1.4</ecNumber>
    </submittedName>
</protein>
<dbReference type="InterPro" id="IPR023375">
    <property type="entry name" value="ADC_dom_sf"/>
</dbReference>
<proteinExistence type="predicted"/>
<dbReference type="Gene3D" id="2.40.400.10">
    <property type="entry name" value="Acetoacetate decarboxylase-like"/>
    <property type="match status" value="1"/>
</dbReference>
<dbReference type="Pfam" id="PF06314">
    <property type="entry name" value="ADC"/>
    <property type="match status" value="1"/>
</dbReference>
<sequence>MKKEELLKKITTPINDPAFPETKVSYINREFVCFRYKTDGDALKKILPEPLKPRGNQVKFEFIKMPDATGRGSYTEACQIIPCTFKGKMGEFTLAMYVDNFPSIASGRETAAFPKKLGKPRVYIDGTETLAATLDYGSLRVAQGTMGYRYQPMDLMTAEDELTQPNYRLNIMRDYDGSPRIVELTESMITNLNVKDAWTSPARLQLFEHVHAPVADLPVREMVGGSDIIADLTLPQPKKIYDYLS</sequence>
<dbReference type="SUPFAM" id="SSF160104">
    <property type="entry name" value="Acetoacetate decarboxylase-like"/>
    <property type="match status" value="1"/>
</dbReference>
<evidence type="ECO:0000313" key="1">
    <source>
        <dbReference type="EMBL" id="KID42254.1"/>
    </source>
</evidence>
<reference evidence="2 4" key="2">
    <citation type="submission" date="2019-10" db="EMBL/GenBank/DDBJ databases">
        <title>Genome sequencing of Lactobacillus fructivorans.</title>
        <authorList>
            <person name="Kim K."/>
        </authorList>
    </citation>
    <scope>NUCLEOTIDE SEQUENCE [LARGE SCALE GENOMIC DNA]</scope>
    <source>
        <strain evidence="2 4">LF543</strain>
    </source>
</reference>
<dbReference type="RefSeq" id="WP_010022451.1">
    <property type="nucleotide sequence ID" value="NZ_AZDS01000002.1"/>
</dbReference>
<dbReference type="EMBL" id="JOJZ01000009">
    <property type="protein sequence ID" value="KID42254.1"/>
    <property type="molecule type" value="Genomic_DNA"/>
</dbReference>
<dbReference type="NCBIfam" id="NF002614">
    <property type="entry name" value="PRK02265.1"/>
    <property type="match status" value="1"/>
</dbReference>
<reference evidence="1 3" key="1">
    <citation type="submission" date="2014-06" db="EMBL/GenBank/DDBJ databases">
        <title>Functional and comparative genomic analyses of the Drosophila gut microbiota identify candidate symbiosis factors.</title>
        <authorList>
            <person name="Newell P.D."/>
            <person name="Chaston J.M."/>
            <person name="Douglas A.E."/>
        </authorList>
    </citation>
    <scope>NUCLEOTIDE SEQUENCE [LARGE SCALE GENOMIC DNA]</scope>
    <source>
        <strain evidence="1 3">DmCS_002</strain>
    </source>
</reference>
<accession>A0A0C1M794</accession>